<keyword evidence="2" id="KW-1133">Transmembrane helix</keyword>
<evidence type="ECO:0000256" key="2">
    <source>
        <dbReference type="SAM" id="Phobius"/>
    </source>
</evidence>
<sequence>MGESSDDAGTFEFDQLSDSGDDPPDQPDPPDGAGDRNAPSRSQNHDGRGATARKGASSERDEEFDFDSVPEDTPPDGATGPESGAEAAVSNEPTAKDGWGDGEAAGGDDSPGDGEEASGSSAGSDDPDPPDPSDGSGESGSGFEFDPVTESRKAFHFAEKQSRAAAETAYSRVKGTWLWNLVKRYTSPEVRKRLDEVFSRRMLGSVLVGGAFTQIITVTIDAVLHDTAWWEIFVWVGVFFASLIIFVWWERLAHSASEAAAQAAEKATETAEKASEAASQAAEKASEAADEATDDTPEQHTAEVVGAGVRRASDRRDGGGTKPSNGANGAKPMGATAATRAGGKRPSAVRSRARGPERQPNKRYETERVTDGVAGRDPPAVFEGGKFANPGDDD</sequence>
<accession>A0ABD6BSP6</accession>
<gene>
    <name evidence="3" type="ORF">ACFSAU_11560</name>
</gene>
<evidence type="ECO:0000256" key="1">
    <source>
        <dbReference type="SAM" id="MobiDB-lite"/>
    </source>
</evidence>
<feature type="transmembrane region" description="Helical" evidence="2">
    <location>
        <begin position="232"/>
        <end position="249"/>
    </location>
</feature>
<keyword evidence="4" id="KW-1185">Reference proteome</keyword>
<dbReference type="AlphaFoldDB" id="A0ABD6BSP6"/>
<comment type="caution">
    <text evidence="3">The sequence shown here is derived from an EMBL/GenBank/DDBJ whole genome shotgun (WGS) entry which is preliminary data.</text>
</comment>
<feature type="compositionally biased region" description="Acidic residues" evidence="1">
    <location>
        <begin position="60"/>
        <end position="74"/>
    </location>
</feature>
<dbReference type="RefSeq" id="WP_267647889.1">
    <property type="nucleotide sequence ID" value="NZ_JANHGR010000002.1"/>
</dbReference>
<dbReference type="Proteomes" id="UP001597139">
    <property type="component" value="Unassembled WGS sequence"/>
</dbReference>
<evidence type="ECO:0000313" key="3">
    <source>
        <dbReference type="EMBL" id="MFD1568131.1"/>
    </source>
</evidence>
<evidence type="ECO:0000313" key="4">
    <source>
        <dbReference type="Proteomes" id="UP001597139"/>
    </source>
</evidence>
<keyword evidence="2" id="KW-0812">Transmembrane</keyword>
<feature type="compositionally biased region" description="Basic and acidic residues" evidence="1">
    <location>
        <begin position="354"/>
        <end position="370"/>
    </location>
</feature>
<reference evidence="3 4" key="1">
    <citation type="journal article" date="2019" name="Int. J. Syst. Evol. Microbiol.">
        <title>The Global Catalogue of Microorganisms (GCM) 10K type strain sequencing project: providing services to taxonomists for standard genome sequencing and annotation.</title>
        <authorList>
            <consortium name="The Broad Institute Genomics Platform"/>
            <consortium name="The Broad Institute Genome Sequencing Center for Infectious Disease"/>
            <person name="Wu L."/>
            <person name="Ma J."/>
        </authorList>
    </citation>
    <scope>NUCLEOTIDE SEQUENCE [LARGE SCALE GENOMIC DNA]</scope>
    <source>
        <strain evidence="3 4">CGMCC 1.12859</strain>
    </source>
</reference>
<feature type="transmembrane region" description="Helical" evidence="2">
    <location>
        <begin position="202"/>
        <end position="220"/>
    </location>
</feature>
<feature type="region of interest" description="Disordered" evidence="1">
    <location>
        <begin position="1"/>
        <end position="145"/>
    </location>
</feature>
<name>A0ABD6BSP6_9EURY</name>
<dbReference type="EMBL" id="JBHUCZ010000010">
    <property type="protein sequence ID" value="MFD1568131.1"/>
    <property type="molecule type" value="Genomic_DNA"/>
</dbReference>
<organism evidence="3 4">
    <name type="scientific">Halolamina litorea</name>
    <dbReference type="NCBI Taxonomy" id="1515593"/>
    <lineage>
        <taxon>Archaea</taxon>
        <taxon>Methanobacteriati</taxon>
        <taxon>Methanobacteriota</taxon>
        <taxon>Stenosarchaea group</taxon>
        <taxon>Halobacteria</taxon>
        <taxon>Halobacteriales</taxon>
        <taxon>Haloferacaceae</taxon>
    </lineage>
</organism>
<keyword evidence="2" id="KW-0472">Membrane</keyword>
<protein>
    <submittedName>
        <fullName evidence="3">Uncharacterized protein</fullName>
    </submittedName>
</protein>
<feature type="region of interest" description="Disordered" evidence="1">
    <location>
        <begin position="267"/>
        <end position="394"/>
    </location>
</feature>
<proteinExistence type="predicted"/>